<organism evidence="1 2">
    <name type="scientific">Setaria italica</name>
    <name type="common">Foxtail millet</name>
    <name type="synonym">Panicum italicum</name>
    <dbReference type="NCBI Taxonomy" id="4555"/>
    <lineage>
        <taxon>Eukaryota</taxon>
        <taxon>Viridiplantae</taxon>
        <taxon>Streptophyta</taxon>
        <taxon>Embryophyta</taxon>
        <taxon>Tracheophyta</taxon>
        <taxon>Spermatophyta</taxon>
        <taxon>Magnoliopsida</taxon>
        <taxon>Liliopsida</taxon>
        <taxon>Poales</taxon>
        <taxon>Poaceae</taxon>
        <taxon>PACMAD clade</taxon>
        <taxon>Panicoideae</taxon>
        <taxon>Panicodae</taxon>
        <taxon>Paniceae</taxon>
        <taxon>Cenchrinae</taxon>
        <taxon>Setaria</taxon>
    </lineage>
</organism>
<dbReference type="Proteomes" id="UP000004995">
    <property type="component" value="Unassembled WGS sequence"/>
</dbReference>
<keyword evidence="2" id="KW-1185">Reference proteome</keyword>
<dbReference type="EMBL" id="AGNK02004585">
    <property type="status" value="NOT_ANNOTATED_CDS"/>
    <property type="molecule type" value="Genomic_DNA"/>
</dbReference>
<dbReference type="AlphaFoldDB" id="K3YCM7"/>
<evidence type="ECO:0000313" key="2">
    <source>
        <dbReference type="Proteomes" id="UP000004995"/>
    </source>
</evidence>
<sequence>MKIDQYYTDGELKEHDLIIVCLYAPTQPTKLQMDLY</sequence>
<accession>K3YCM7</accession>
<name>K3YCM7_SETIT</name>
<reference evidence="2" key="1">
    <citation type="journal article" date="2012" name="Nat. Biotechnol.">
        <title>Reference genome sequence of the model plant Setaria.</title>
        <authorList>
            <person name="Bennetzen J.L."/>
            <person name="Schmutz J."/>
            <person name="Wang H."/>
            <person name="Percifield R."/>
            <person name="Hawkins J."/>
            <person name="Pontaroli A.C."/>
            <person name="Estep M."/>
            <person name="Feng L."/>
            <person name="Vaughn J.N."/>
            <person name="Grimwood J."/>
            <person name="Jenkins J."/>
            <person name="Barry K."/>
            <person name="Lindquist E."/>
            <person name="Hellsten U."/>
            <person name="Deshpande S."/>
            <person name="Wang X."/>
            <person name="Wu X."/>
            <person name="Mitros T."/>
            <person name="Triplett J."/>
            <person name="Yang X."/>
            <person name="Ye C.Y."/>
            <person name="Mauro-Herrera M."/>
            <person name="Wang L."/>
            <person name="Li P."/>
            <person name="Sharma M."/>
            <person name="Sharma R."/>
            <person name="Ronald P.C."/>
            <person name="Panaud O."/>
            <person name="Kellogg E.A."/>
            <person name="Brutnell T.P."/>
            <person name="Doust A.N."/>
            <person name="Tuskan G.A."/>
            <person name="Rokhsar D."/>
            <person name="Devos K.M."/>
        </authorList>
    </citation>
    <scope>NUCLEOTIDE SEQUENCE [LARGE SCALE GENOMIC DNA]</scope>
    <source>
        <strain evidence="2">cv. Yugu1</strain>
    </source>
</reference>
<evidence type="ECO:0000313" key="1">
    <source>
        <dbReference type="EnsemblPlants" id="KQK99915"/>
    </source>
</evidence>
<dbReference type="Gramene" id="KQK99915">
    <property type="protein sequence ID" value="KQK99915"/>
    <property type="gene ID" value="SETIT_011976mg"/>
</dbReference>
<protein>
    <submittedName>
        <fullName evidence="1">Uncharacterized protein</fullName>
    </submittedName>
</protein>
<reference evidence="1" key="2">
    <citation type="submission" date="2018-08" db="UniProtKB">
        <authorList>
            <consortium name="EnsemblPlants"/>
        </authorList>
    </citation>
    <scope>IDENTIFICATION</scope>
    <source>
        <strain evidence="1">Yugu1</strain>
    </source>
</reference>
<dbReference type="HOGENOM" id="CLU_3360618_0_0_1"/>
<proteinExistence type="predicted"/>
<dbReference type="EnsemblPlants" id="KQK99915">
    <property type="protein sequence ID" value="KQK99915"/>
    <property type="gene ID" value="SETIT_011976mg"/>
</dbReference>
<dbReference type="InParanoid" id="K3YCM7"/>